<dbReference type="PANTHER" id="PTHR12835">
    <property type="entry name" value="BIOTIN PROTEIN LIGASE"/>
    <property type="match status" value="1"/>
</dbReference>
<dbReference type="CDD" id="cd16442">
    <property type="entry name" value="BPL"/>
    <property type="match status" value="1"/>
</dbReference>
<sequence>MTGAWPHGYARHVFDTLDSTLSEAARMAPDLAGPAWILAVEQTAARGRRGRSWSTPRGNFAGTLIMPQTGDPAHSALRSFVASLALRDAFVEVTGQTDAFALKWPNDVLLKGGKVAGILLETLGPHLVIGIGVNLRHAPTADQVEKGAIAPVSLFSATGVMVDPETFFDTLATTYARYEEQFITYGFAPIRTAWLRHAARIGEVVTARTMRDETVGVFEDVDEAGNLILNTAKGRVAITAADVYF</sequence>
<dbReference type="EC" id="6.3.4.15" evidence="3"/>
<dbReference type="STRING" id="1300350.Z948_2997"/>
<dbReference type="Pfam" id="PF03099">
    <property type="entry name" value="BPL_LplA_LipB"/>
    <property type="match status" value="1"/>
</dbReference>
<evidence type="ECO:0000256" key="1">
    <source>
        <dbReference type="ARBA" id="ARBA00022598"/>
    </source>
</evidence>
<dbReference type="EMBL" id="JAMC01000003">
    <property type="protein sequence ID" value="KEJ89438.1"/>
    <property type="molecule type" value="Genomic_DNA"/>
</dbReference>
<comment type="catalytic activity">
    <reaction evidence="4">
        <text>biotin + L-lysyl-[protein] + ATP = N(6)-biotinyl-L-lysyl-[protein] + AMP + diphosphate + H(+)</text>
        <dbReference type="Rhea" id="RHEA:11756"/>
        <dbReference type="Rhea" id="RHEA-COMP:9752"/>
        <dbReference type="Rhea" id="RHEA-COMP:10505"/>
        <dbReference type="ChEBI" id="CHEBI:15378"/>
        <dbReference type="ChEBI" id="CHEBI:29969"/>
        <dbReference type="ChEBI" id="CHEBI:30616"/>
        <dbReference type="ChEBI" id="CHEBI:33019"/>
        <dbReference type="ChEBI" id="CHEBI:57586"/>
        <dbReference type="ChEBI" id="CHEBI:83144"/>
        <dbReference type="ChEBI" id="CHEBI:456215"/>
        <dbReference type="EC" id="6.3.4.15"/>
    </reaction>
</comment>
<evidence type="ECO:0000313" key="7">
    <source>
        <dbReference type="Proteomes" id="UP000027734"/>
    </source>
</evidence>
<dbReference type="eggNOG" id="COG0340">
    <property type="taxonomic scope" value="Bacteria"/>
</dbReference>
<evidence type="ECO:0000256" key="2">
    <source>
        <dbReference type="ARBA" id="ARBA00023267"/>
    </source>
</evidence>
<dbReference type="Pfam" id="PF02237">
    <property type="entry name" value="BPL_C"/>
    <property type="match status" value="1"/>
</dbReference>
<evidence type="ECO:0000313" key="6">
    <source>
        <dbReference type="EMBL" id="KEJ89438.1"/>
    </source>
</evidence>
<dbReference type="Gene3D" id="2.30.30.100">
    <property type="match status" value="1"/>
</dbReference>
<evidence type="ECO:0000259" key="5">
    <source>
        <dbReference type="PROSITE" id="PS51733"/>
    </source>
</evidence>
<evidence type="ECO:0000256" key="3">
    <source>
        <dbReference type="ARBA" id="ARBA00024227"/>
    </source>
</evidence>
<reference evidence="6 7" key="1">
    <citation type="submission" date="2014-01" db="EMBL/GenBank/DDBJ databases">
        <title>Sulfitobacter donghicola JCM 14565 Genome Sequencing.</title>
        <authorList>
            <person name="Lai Q."/>
            <person name="Hong Z."/>
        </authorList>
    </citation>
    <scope>NUCLEOTIDE SEQUENCE [LARGE SCALE GENOMIC DNA]</scope>
    <source>
        <strain evidence="6 7">JCM 14565</strain>
    </source>
</reference>
<keyword evidence="7" id="KW-1185">Reference proteome</keyword>
<organism evidence="6 7">
    <name type="scientific">Sulfitobacter donghicola DSW-25 = KCTC 12864 = JCM 14565</name>
    <dbReference type="NCBI Taxonomy" id="1300350"/>
    <lineage>
        <taxon>Bacteria</taxon>
        <taxon>Pseudomonadati</taxon>
        <taxon>Pseudomonadota</taxon>
        <taxon>Alphaproteobacteria</taxon>
        <taxon>Rhodobacterales</taxon>
        <taxon>Roseobacteraceae</taxon>
        <taxon>Sulfitobacter</taxon>
    </lineage>
</organism>
<keyword evidence="2" id="KW-0092">Biotin</keyword>
<dbReference type="RefSeq" id="WP_025060295.1">
    <property type="nucleotide sequence ID" value="NZ_JAMC01000003.1"/>
</dbReference>
<dbReference type="InterPro" id="IPR003142">
    <property type="entry name" value="BPL_C"/>
</dbReference>
<dbReference type="PANTHER" id="PTHR12835:SF5">
    <property type="entry name" value="BIOTIN--PROTEIN LIGASE"/>
    <property type="match status" value="1"/>
</dbReference>
<gene>
    <name evidence="6" type="ORF">DSW25_10550</name>
</gene>
<dbReference type="InterPro" id="IPR004143">
    <property type="entry name" value="BPL_LPL_catalytic"/>
</dbReference>
<name>A0A073IGH5_9RHOB</name>
<dbReference type="GO" id="GO:0005737">
    <property type="term" value="C:cytoplasm"/>
    <property type="evidence" value="ECO:0007669"/>
    <property type="project" value="TreeGrafter"/>
</dbReference>
<dbReference type="Proteomes" id="UP000027734">
    <property type="component" value="Unassembled WGS sequence"/>
</dbReference>
<dbReference type="InterPro" id="IPR004408">
    <property type="entry name" value="Biotin_CoA_COase_ligase"/>
</dbReference>
<proteinExistence type="predicted"/>
<dbReference type="Gene3D" id="3.30.930.10">
    <property type="entry name" value="Bira Bifunctional Protein, Domain 2"/>
    <property type="match status" value="1"/>
</dbReference>
<dbReference type="NCBIfam" id="TIGR00121">
    <property type="entry name" value="birA_ligase"/>
    <property type="match status" value="1"/>
</dbReference>
<dbReference type="GO" id="GO:0004077">
    <property type="term" value="F:biotin--[biotin carboxyl-carrier protein] ligase activity"/>
    <property type="evidence" value="ECO:0007669"/>
    <property type="project" value="UniProtKB-EC"/>
</dbReference>
<protein>
    <recommendedName>
        <fullName evidence="3">biotin--[biotin carboxyl-carrier protein] ligase</fullName>
        <ecNumber evidence="3">6.3.4.15</ecNumber>
    </recommendedName>
</protein>
<feature type="domain" description="BPL/LPL catalytic" evidence="5">
    <location>
        <begin position="3"/>
        <end position="183"/>
    </location>
</feature>
<accession>A0A073IGH5</accession>
<comment type="caution">
    <text evidence="6">The sequence shown here is derived from an EMBL/GenBank/DDBJ whole genome shotgun (WGS) entry which is preliminary data.</text>
</comment>
<dbReference type="InterPro" id="IPR045864">
    <property type="entry name" value="aa-tRNA-synth_II/BPL/LPL"/>
</dbReference>
<evidence type="ECO:0000256" key="4">
    <source>
        <dbReference type="ARBA" id="ARBA00047846"/>
    </source>
</evidence>
<dbReference type="SUPFAM" id="SSF55681">
    <property type="entry name" value="Class II aaRS and biotin synthetases"/>
    <property type="match status" value="1"/>
</dbReference>
<dbReference type="AlphaFoldDB" id="A0A073IGH5"/>
<dbReference type="PROSITE" id="PS51733">
    <property type="entry name" value="BPL_LPL_CATALYTIC"/>
    <property type="match status" value="1"/>
</dbReference>
<keyword evidence="1 6" id="KW-0436">Ligase</keyword>